<evidence type="ECO:0000256" key="1">
    <source>
        <dbReference type="SAM" id="SignalP"/>
    </source>
</evidence>
<name>A0A853G700_9BURK</name>
<keyword evidence="2" id="KW-0969">Cilium</keyword>
<comment type="caution">
    <text evidence="2">The sequence shown here is derived from an EMBL/GenBank/DDBJ whole genome shotgun (WGS) entry which is preliminary data.</text>
</comment>
<dbReference type="Proteomes" id="UP000559809">
    <property type="component" value="Unassembled WGS sequence"/>
</dbReference>
<accession>A0A853G700</accession>
<feature type="signal peptide" evidence="1">
    <location>
        <begin position="1"/>
        <end position="24"/>
    </location>
</feature>
<keyword evidence="1" id="KW-0732">Signal</keyword>
<sequence>MNSRTLIQYALAAAALGAGMAASAGDFAWTQEKVSPALNHAGREVAVRYAPAGNRGPGPGPGSVITAVYAARDFQGAQVQSKLCWNDTQRCVPLVGGGVRSQDFNGLDAGKPFYLVHTAQGRGPLAQPLFITGSVTVWYR</sequence>
<keyword evidence="3" id="KW-1185">Reference proteome</keyword>
<reference evidence="2 3" key="1">
    <citation type="submission" date="2020-07" db="EMBL/GenBank/DDBJ databases">
        <title>Taxonomic revisions and descriptions of new bacterial species based on genomic comparisons in the high-G+C-content subgroup of the family Alcaligenaceae.</title>
        <authorList>
            <person name="Szabo A."/>
            <person name="Felfoldi T."/>
        </authorList>
    </citation>
    <scope>NUCLEOTIDE SEQUENCE [LARGE SCALE GENOMIC DNA]</scope>
    <source>
        <strain evidence="2 3">LMG 24012</strain>
    </source>
</reference>
<gene>
    <name evidence="2" type="ORF">H0A72_13945</name>
</gene>
<keyword evidence="2" id="KW-0966">Cell projection</keyword>
<evidence type="ECO:0000313" key="3">
    <source>
        <dbReference type="Proteomes" id="UP000559809"/>
    </source>
</evidence>
<proteinExistence type="predicted"/>
<keyword evidence="2" id="KW-0282">Flagellum</keyword>
<protein>
    <submittedName>
        <fullName evidence="2">Flagellar protein FlhE</fullName>
    </submittedName>
</protein>
<dbReference type="RefSeq" id="WP_180156333.1">
    <property type="nucleotide sequence ID" value="NZ_JACCEM010000007.1"/>
</dbReference>
<evidence type="ECO:0000313" key="2">
    <source>
        <dbReference type="EMBL" id="NYT50416.1"/>
    </source>
</evidence>
<dbReference type="InterPro" id="IPR009420">
    <property type="entry name" value="FlhE"/>
</dbReference>
<dbReference type="EMBL" id="JACCEM010000007">
    <property type="protein sequence ID" value="NYT50416.1"/>
    <property type="molecule type" value="Genomic_DNA"/>
</dbReference>
<feature type="chain" id="PRO_5032663757" evidence="1">
    <location>
        <begin position="25"/>
        <end position="140"/>
    </location>
</feature>
<dbReference type="AlphaFoldDB" id="A0A853G700"/>
<dbReference type="Pfam" id="PF06366">
    <property type="entry name" value="FlhE"/>
    <property type="match status" value="1"/>
</dbReference>
<organism evidence="2 3">
    <name type="scientific">Parapusillimonas granuli</name>
    <dbReference type="NCBI Taxonomy" id="380911"/>
    <lineage>
        <taxon>Bacteria</taxon>
        <taxon>Pseudomonadati</taxon>
        <taxon>Pseudomonadota</taxon>
        <taxon>Betaproteobacteria</taxon>
        <taxon>Burkholderiales</taxon>
        <taxon>Alcaligenaceae</taxon>
        <taxon>Parapusillimonas</taxon>
    </lineage>
</organism>